<dbReference type="EMBL" id="JBHSGO010000170">
    <property type="protein sequence ID" value="MFC4666071.1"/>
    <property type="molecule type" value="Genomic_DNA"/>
</dbReference>
<protein>
    <submittedName>
        <fullName evidence="2">ABC transporter substrate-binding protein</fullName>
    </submittedName>
</protein>
<dbReference type="Pfam" id="PF01497">
    <property type="entry name" value="Peripla_BP_2"/>
    <property type="match status" value="1"/>
</dbReference>
<feature type="domain" description="Fe/B12 periplasmic-binding" evidence="1">
    <location>
        <begin position="105"/>
        <end position="377"/>
    </location>
</feature>
<name>A0ABV9K7V4_9PORP</name>
<dbReference type="PROSITE" id="PS50983">
    <property type="entry name" value="FE_B12_PBP"/>
    <property type="match status" value="1"/>
</dbReference>
<proteinExistence type="predicted"/>
<accession>A0ABV9K7V4</accession>
<dbReference type="InterPro" id="IPR002491">
    <property type="entry name" value="ABC_transptr_periplasmic_BD"/>
</dbReference>
<gene>
    <name evidence="2" type="ORF">ACFO3G_05590</name>
</gene>
<organism evidence="2 3">
    <name type="scientific">Falsiporphyromonas endometrii</name>
    <dbReference type="NCBI Taxonomy" id="1387297"/>
    <lineage>
        <taxon>Bacteria</taxon>
        <taxon>Pseudomonadati</taxon>
        <taxon>Bacteroidota</taxon>
        <taxon>Bacteroidia</taxon>
        <taxon>Bacteroidales</taxon>
        <taxon>Porphyromonadaceae</taxon>
        <taxon>Falsiporphyromonas</taxon>
    </lineage>
</organism>
<evidence type="ECO:0000313" key="2">
    <source>
        <dbReference type="EMBL" id="MFC4666071.1"/>
    </source>
</evidence>
<dbReference type="InterPro" id="IPR050902">
    <property type="entry name" value="ABC_Transporter_SBP"/>
</dbReference>
<keyword evidence="3" id="KW-1185">Reference proteome</keyword>
<evidence type="ECO:0000259" key="1">
    <source>
        <dbReference type="PROSITE" id="PS50983"/>
    </source>
</evidence>
<dbReference type="PANTHER" id="PTHR30535:SF34">
    <property type="entry name" value="MOLYBDATE-BINDING PROTEIN MOLA"/>
    <property type="match status" value="1"/>
</dbReference>
<dbReference type="Proteomes" id="UP001596020">
    <property type="component" value="Unassembled WGS sequence"/>
</dbReference>
<comment type="caution">
    <text evidence="2">The sequence shown here is derived from an EMBL/GenBank/DDBJ whole genome shotgun (WGS) entry which is preliminary data.</text>
</comment>
<dbReference type="RefSeq" id="WP_380078780.1">
    <property type="nucleotide sequence ID" value="NZ_JBHSGO010000170.1"/>
</dbReference>
<evidence type="ECO:0000313" key="3">
    <source>
        <dbReference type="Proteomes" id="UP001596020"/>
    </source>
</evidence>
<sequence length="391" mass="43835">MKANSKFLLLICITLFCVGCKNNYSNHTSKGEVADSSFISNFSQPLNVKFAQGFGVDNYKDYKRVSILDIQTKDTIATYFFLPKGITTPDAIKDTTKIIRVPIERVAIMSTTYLGAFDLFDATSLIVAATDCSLINNSKAIERVKNGSITDLGSSMEPNAELITAANPDILLLSDMTKDSEKIFFGNTKVRQVIENDWKETTLLGRAEWLKMVALLTGEITKGNEIFDRICNRYNEVKQRVGNKANMPSILFGTDYKGQWYLPGKDSYVTHMIEDASGSFDTPVQGNISQPMAFEAILNRYKSADKWLSLGVLGVKTLEDLQQNNPRYALFDAFKNGEVYMADKKLNANGGNDFFESGVYAPDVVLKDLVSILYPDIFPNYKTVYWRRLPK</sequence>
<reference evidence="3" key="1">
    <citation type="journal article" date="2019" name="Int. J. Syst. Evol. Microbiol.">
        <title>The Global Catalogue of Microorganisms (GCM) 10K type strain sequencing project: providing services to taxonomists for standard genome sequencing and annotation.</title>
        <authorList>
            <consortium name="The Broad Institute Genomics Platform"/>
            <consortium name="The Broad Institute Genome Sequencing Center for Infectious Disease"/>
            <person name="Wu L."/>
            <person name="Ma J."/>
        </authorList>
    </citation>
    <scope>NUCLEOTIDE SEQUENCE [LARGE SCALE GENOMIC DNA]</scope>
    <source>
        <strain evidence="3">CGMCC 4.7357</strain>
    </source>
</reference>
<dbReference type="PANTHER" id="PTHR30535">
    <property type="entry name" value="VITAMIN B12-BINDING PROTEIN"/>
    <property type="match status" value="1"/>
</dbReference>
<dbReference type="Gene3D" id="3.40.50.1980">
    <property type="entry name" value="Nitrogenase molybdenum iron protein domain"/>
    <property type="match status" value="2"/>
</dbReference>
<dbReference type="SUPFAM" id="SSF53807">
    <property type="entry name" value="Helical backbone' metal receptor"/>
    <property type="match status" value="1"/>
</dbReference>